<gene>
    <name evidence="3" type="ORF">EV356DRAFT_500878</name>
</gene>
<protein>
    <submittedName>
        <fullName evidence="3">Uncharacterized protein</fullName>
    </submittedName>
</protein>
<dbReference type="AlphaFoldDB" id="A0A6A6HA58"/>
<accession>A0A6A6HA58</accession>
<dbReference type="OrthoDB" id="5402392at2759"/>
<proteinExistence type="predicted"/>
<name>A0A6A6HA58_VIRVR</name>
<evidence type="ECO:0000256" key="2">
    <source>
        <dbReference type="SAM" id="MobiDB-lite"/>
    </source>
</evidence>
<feature type="coiled-coil region" evidence="1">
    <location>
        <begin position="365"/>
        <end position="392"/>
    </location>
</feature>
<keyword evidence="4" id="KW-1185">Reference proteome</keyword>
<feature type="compositionally biased region" description="Low complexity" evidence="2">
    <location>
        <begin position="304"/>
        <end position="314"/>
    </location>
</feature>
<evidence type="ECO:0000313" key="4">
    <source>
        <dbReference type="Proteomes" id="UP000800092"/>
    </source>
</evidence>
<keyword evidence="1" id="KW-0175">Coiled coil</keyword>
<organism evidence="3 4">
    <name type="scientific">Viridothelium virens</name>
    <name type="common">Speckled blister lichen</name>
    <name type="synonym">Trypethelium virens</name>
    <dbReference type="NCBI Taxonomy" id="1048519"/>
    <lineage>
        <taxon>Eukaryota</taxon>
        <taxon>Fungi</taxon>
        <taxon>Dikarya</taxon>
        <taxon>Ascomycota</taxon>
        <taxon>Pezizomycotina</taxon>
        <taxon>Dothideomycetes</taxon>
        <taxon>Dothideomycetes incertae sedis</taxon>
        <taxon>Trypetheliales</taxon>
        <taxon>Trypetheliaceae</taxon>
        <taxon>Viridothelium</taxon>
    </lineage>
</organism>
<feature type="compositionally biased region" description="Polar residues" evidence="2">
    <location>
        <begin position="315"/>
        <end position="336"/>
    </location>
</feature>
<evidence type="ECO:0000313" key="3">
    <source>
        <dbReference type="EMBL" id="KAF2234965.1"/>
    </source>
</evidence>
<feature type="region of interest" description="Disordered" evidence="2">
    <location>
        <begin position="304"/>
        <end position="345"/>
    </location>
</feature>
<dbReference type="EMBL" id="ML991794">
    <property type="protein sequence ID" value="KAF2234965.1"/>
    <property type="molecule type" value="Genomic_DNA"/>
</dbReference>
<sequence length="461" mass="51062">MSKSTCPFPAVQEALAPYIHDRSETLRIRKQLDRYLFAPFESNDGSGGAHLAHAFYPQTINARDIPLPISGVRRSYLKALQAHIAAKTKLEELRSDLEELKHGATHTINRQTDSKRSGSIEDYVSLLRLRQRQRRLEVVRNYLATLTTDTNDMKMGLRNAVKQAIGDHPEAPAPMLNNGNEDVHSDELVTKLKKAVLVAKCDTDGVRRADDAQKDGTASTKPDIDADIRALRHARDELISWIEEQLAKVPEETSMHKEDDAVVEKDEPAARTITLSDIEDQYKSYTSSRESLIRFIESIDNASTSTLLSPSSPTKRTFFSRQSPKISGTSPTSATRQPIGAPKEPSQAVTLLPYIPALTETSRTSQALLSQNAFLRRQLASAEDERKATLERLAQESHLLPSSAQAKVSSWNQAAAGARKEMRDFVNEKVSAGERALTRCIAALNDVDEERRAVGSLQGDA</sequence>
<evidence type="ECO:0000256" key="1">
    <source>
        <dbReference type="SAM" id="Coils"/>
    </source>
</evidence>
<reference evidence="3" key="1">
    <citation type="journal article" date="2020" name="Stud. Mycol.">
        <title>101 Dothideomycetes genomes: a test case for predicting lifestyles and emergence of pathogens.</title>
        <authorList>
            <person name="Haridas S."/>
            <person name="Albert R."/>
            <person name="Binder M."/>
            <person name="Bloem J."/>
            <person name="Labutti K."/>
            <person name="Salamov A."/>
            <person name="Andreopoulos B."/>
            <person name="Baker S."/>
            <person name="Barry K."/>
            <person name="Bills G."/>
            <person name="Bluhm B."/>
            <person name="Cannon C."/>
            <person name="Castanera R."/>
            <person name="Culley D."/>
            <person name="Daum C."/>
            <person name="Ezra D."/>
            <person name="Gonzalez J."/>
            <person name="Henrissat B."/>
            <person name="Kuo A."/>
            <person name="Liang C."/>
            <person name="Lipzen A."/>
            <person name="Lutzoni F."/>
            <person name="Magnuson J."/>
            <person name="Mondo S."/>
            <person name="Nolan M."/>
            <person name="Ohm R."/>
            <person name="Pangilinan J."/>
            <person name="Park H.-J."/>
            <person name="Ramirez L."/>
            <person name="Alfaro M."/>
            <person name="Sun H."/>
            <person name="Tritt A."/>
            <person name="Yoshinaga Y."/>
            <person name="Zwiers L.-H."/>
            <person name="Turgeon B."/>
            <person name="Goodwin S."/>
            <person name="Spatafora J."/>
            <person name="Crous P."/>
            <person name="Grigoriev I."/>
        </authorList>
    </citation>
    <scope>NUCLEOTIDE SEQUENCE</scope>
    <source>
        <strain evidence="3">Tuck. ex Michener</strain>
    </source>
</reference>
<dbReference type="Proteomes" id="UP000800092">
    <property type="component" value="Unassembled WGS sequence"/>
</dbReference>